<evidence type="ECO:0000256" key="1">
    <source>
        <dbReference type="SAM" id="MobiDB-lite"/>
    </source>
</evidence>
<evidence type="ECO:0000313" key="2">
    <source>
        <dbReference type="EMBL" id="MBI3538775.1"/>
    </source>
</evidence>
<protein>
    <recommendedName>
        <fullName evidence="4">TonB-dependent receptor plug domain-containing protein</fullName>
    </recommendedName>
</protein>
<dbReference type="Proteomes" id="UP000807850">
    <property type="component" value="Unassembled WGS sequence"/>
</dbReference>
<evidence type="ECO:0000313" key="3">
    <source>
        <dbReference type="Proteomes" id="UP000807850"/>
    </source>
</evidence>
<feature type="region of interest" description="Disordered" evidence="1">
    <location>
        <begin position="49"/>
        <end position="73"/>
    </location>
</feature>
<evidence type="ECO:0008006" key="4">
    <source>
        <dbReference type="Google" id="ProtNLM"/>
    </source>
</evidence>
<accession>A0A9D6QJ22</accession>
<gene>
    <name evidence="2" type="ORF">HY076_00680</name>
</gene>
<dbReference type="EMBL" id="JACQAY010000026">
    <property type="protein sequence ID" value="MBI3538775.1"/>
    <property type="molecule type" value="Genomic_DNA"/>
</dbReference>
<dbReference type="AlphaFoldDB" id="A0A9D6QJ22"/>
<feature type="compositionally biased region" description="Low complexity" evidence="1">
    <location>
        <begin position="49"/>
        <end position="69"/>
    </location>
</feature>
<feature type="non-terminal residue" evidence="2">
    <location>
        <position position="212"/>
    </location>
</feature>
<dbReference type="Gene3D" id="1.10.4030.10">
    <property type="entry name" value="Porin chaperone SurA, peptide-binding domain"/>
    <property type="match status" value="1"/>
</dbReference>
<sequence>MVACDRRPCAARDLRAAPVPLPEAPALKRFGGPILVVLALAVLGAGPATTPTATRPAARPTAGATPARTGARKAGARRLDGIAAVVNDEVVLQSDVEEQLYLYLMKAQAQVDSQTANQSVTLDKSVVADLPLNARNPFALVHTTAGVVAVRTGISQATQDQNHNRFAMNGGRDESALILLDGVPATTGDWSALIIAPSVDSVQEMQVVRNTY</sequence>
<proteinExistence type="predicted"/>
<reference evidence="2" key="1">
    <citation type="submission" date="2020-07" db="EMBL/GenBank/DDBJ databases">
        <title>Huge and variable diversity of episymbiotic CPR bacteria and DPANN archaea in groundwater ecosystems.</title>
        <authorList>
            <person name="He C.Y."/>
            <person name="Keren R."/>
            <person name="Whittaker M."/>
            <person name="Farag I.F."/>
            <person name="Doudna J."/>
            <person name="Cate J.H.D."/>
            <person name="Banfield J.F."/>
        </authorList>
    </citation>
    <scope>NUCLEOTIDE SEQUENCE</scope>
    <source>
        <strain evidence="2">NC_groundwater_928_Pr1_S-0.2um_72_17</strain>
    </source>
</reference>
<dbReference type="SUPFAM" id="SSF56935">
    <property type="entry name" value="Porins"/>
    <property type="match status" value="1"/>
</dbReference>
<name>A0A9D6QJ22_UNCEI</name>
<comment type="caution">
    <text evidence="2">The sequence shown here is derived from an EMBL/GenBank/DDBJ whole genome shotgun (WGS) entry which is preliminary data.</text>
</comment>
<organism evidence="2 3">
    <name type="scientific">Eiseniibacteriota bacterium</name>
    <dbReference type="NCBI Taxonomy" id="2212470"/>
    <lineage>
        <taxon>Bacteria</taxon>
        <taxon>Candidatus Eiseniibacteriota</taxon>
    </lineage>
</organism>